<dbReference type="EMBL" id="JBBNAF010000006">
    <property type="protein sequence ID" value="KAK9134383.1"/>
    <property type="molecule type" value="Genomic_DNA"/>
</dbReference>
<dbReference type="GO" id="GO:0051087">
    <property type="term" value="F:protein-folding chaperone binding"/>
    <property type="evidence" value="ECO:0007669"/>
    <property type="project" value="TreeGrafter"/>
</dbReference>
<feature type="domain" description="C3H1-type" evidence="8">
    <location>
        <begin position="168"/>
        <end position="190"/>
    </location>
</feature>
<evidence type="ECO:0000256" key="3">
    <source>
        <dbReference type="ARBA" id="ARBA00022833"/>
    </source>
</evidence>
<dbReference type="Pfam" id="PF04969">
    <property type="entry name" value="CS"/>
    <property type="match status" value="1"/>
</dbReference>
<dbReference type="InterPro" id="IPR007052">
    <property type="entry name" value="CS_dom"/>
</dbReference>
<evidence type="ECO:0000256" key="4">
    <source>
        <dbReference type="ARBA" id="ARBA00025733"/>
    </source>
</evidence>
<dbReference type="GO" id="GO:0051131">
    <property type="term" value="P:chaperone-mediated protein complex assembly"/>
    <property type="evidence" value="ECO:0007669"/>
    <property type="project" value="TreeGrafter"/>
</dbReference>
<comment type="similarity">
    <text evidence="4 6">Belongs to the p23/wos2 family.</text>
</comment>
<dbReference type="SUPFAM" id="SSF49764">
    <property type="entry name" value="HSP20-like chaperones"/>
    <property type="match status" value="1"/>
</dbReference>
<dbReference type="Pfam" id="PF00642">
    <property type="entry name" value="zf-CCCH"/>
    <property type="match status" value="1"/>
</dbReference>
<organism evidence="10 11">
    <name type="scientific">Stephania yunnanensis</name>
    <dbReference type="NCBI Taxonomy" id="152371"/>
    <lineage>
        <taxon>Eukaryota</taxon>
        <taxon>Viridiplantae</taxon>
        <taxon>Streptophyta</taxon>
        <taxon>Embryophyta</taxon>
        <taxon>Tracheophyta</taxon>
        <taxon>Spermatophyta</taxon>
        <taxon>Magnoliopsida</taxon>
        <taxon>Ranunculales</taxon>
        <taxon>Menispermaceae</taxon>
        <taxon>Menispermoideae</taxon>
        <taxon>Cissampelideae</taxon>
        <taxon>Stephania</taxon>
    </lineage>
</organism>
<protein>
    <recommendedName>
        <fullName evidence="6">Co-chaperone protein p23</fullName>
    </recommendedName>
</protein>
<dbReference type="GO" id="GO:0051879">
    <property type="term" value="F:Hsp90 protein binding"/>
    <property type="evidence" value="ECO:0007669"/>
    <property type="project" value="UniProtKB-UniRule"/>
</dbReference>
<dbReference type="InterPro" id="IPR008978">
    <property type="entry name" value="HSP20-like_chaperone"/>
</dbReference>
<dbReference type="InterPro" id="IPR000571">
    <property type="entry name" value="Znf_CCCH"/>
</dbReference>
<dbReference type="GO" id="GO:0005634">
    <property type="term" value="C:nucleus"/>
    <property type="evidence" value="ECO:0007669"/>
    <property type="project" value="UniProtKB-SubCell"/>
</dbReference>
<feature type="compositionally biased region" description="Acidic residues" evidence="7">
    <location>
        <begin position="418"/>
        <end position="436"/>
    </location>
</feature>
<dbReference type="GO" id="GO:0101031">
    <property type="term" value="C:protein folding chaperone complex"/>
    <property type="evidence" value="ECO:0007669"/>
    <property type="project" value="UniProtKB-ARBA"/>
</dbReference>
<evidence type="ECO:0000259" key="8">
    <source>
        <dbReference type="PROSITE" id="PS50103"/>
    </source>
</evidence>
<feature type="domain" description="CS" evidence="9">
    <location>
        <begin position="282"/>
        <end position="371"/>
    </location>
</feature>
<comment type="function">
    <text evidence="6">Acts as a co-chaperone for HSP90.</text>
</comment>
<dbReference type="SUPFAM" id="SSF90229">
    <property type="entry name" value="CCCH zinc finger"/>
    <property type="match status" value="1"/>
</dbReference>
<evidence type="ECO:0000256" key="5">
    <source>
        <dbReference type="PROSITE-ProRule" id="PRU00723"/>
    </source>
</evidence>
<keyword evidence="6" id="KW-0539">Nucleus</keyword>
<dbReference type="Proteomes" id="UP001420932">
    <property type="component" value="Unassembled WGS sequence"/>
</dbReference>
<feature type="region of interest" description="Disordered" evidence="7">
    <location>
        <begin position="415"/>
        <end position="444"/>
    </location>
</feature>
<dbReference type="PANTHER" id="PTHR22932">
    <property type="entry name" value="TELOMERASE-BINDING PROTEIN P23 HSP90 CO-CHAPERONE"/>
    <property type="match status" value="1"/>
</dbReference>
<keyword evidence="1 5" id="KW-0479">Metal-binding</keyword>
<comment type="subunit">
    <text evidence="6">Interacts with HSP90 in an ATP-dependent manner.</text>
</comment>
<comment type="caution">
    <text evidence="10">The sequence shown here is derived from an EMBL/GenBank/DDBJ whole genome shotgun (WGS) entry which is preliminary data.</text>
</comment>
<dbReference type="GO" id="GO:0005829">
    <property type="term" value="C:cytosol"/>
    <property type="evidence" value="ECO:0007669"/>
    <property type="project" value="TreeGrafter"/>
</dbReference>
<dbReference type="InterPro" id="IPR036855">
    <property type="entry name" value="Znf_CCCH_sf"/>
</dbReference>
<keyword evidence="6" id="KW-0143">Chaperone</keyword>
<evidence type="ECO:0000313" key="10">
    <source>
        <dbReference type="EMBL" id="KAK9134383.1"/>
    </source>
</evidence>
<dbReference type="PANTHER" id="PTHR22932:SF11">
    <property type="entry name" value="CO-CHAPERONE PROTEIN P23"/>
    <property type="match status" value="1"/>
</dbReference>
<feature type="zinc finger region" description="C3H1-type" evidence="5">
    <location>
        <begin position="168"/>
        <end position="190"/>
    </location>
</feature>
<evidence type="ECO:0000256" key="6">
    <source>
        <dbReference type="RuleBase" id="RU369032"/>
    </source>
</evidence>
<gene>
    <name evidence="10" type="ORF">Syun_013713</name>
</gene>
<dbReference type="PROSITE" id="PS50103">
    <property type="entry name" value="ZF_C3H1"/>
    <property type="match status" value="1"/>
</dbReference>
<keyword evidence="2 5" id="KW-0863">Zinc-finger</keyword>
<name>A0AAP0JHW3_9MAGN</name>
<evidence type="ECO:0000256" key="2">
    <source>
        <dbReference type="ARBA" id="ARBA00022771"/>
    </source>
</evidence>
<sequence>MDSFNYKMRECKSSSPIDRHRYSQNGLKIDSQAINPLTVDTSSSVLRYSRSSAMAIGRRCISPSSTVFRSPGTNPAGKLHQLLLQNHSNLSSNSRGSSSTSLSPLSAIENLESPSSKRSSSPLFPSPLKVKEDVLVMDGILVGSSPRGRARAILDSCPSPMGTNSSSLFKTEICRTWENSGSCHYGSKCQVFKARVTPGSSGKKIHHATASTETAKPSDMQEDGQWVVVSRPIALPDNCWSPADDGIKILHPASQGSPTRQSVDGFINEVLSGAVSATHRPSRHPTVKWAQRSDKLFITIELPDAKDARLKLEPEGKFFFSAKVGADNIPYEIDIDLFDKVDVNESKASICSRNICYLIQKVEKKWWSRLWKQGRKPVFLSVDWDKWVDEDDEQEDKLGAGTDFGNLDFSKLNMSAPEDIDFDDKDEDGIDLEEEKAEAAGTTN</sequence>
<evidence type="ECO:0000259" key="9">
    <source>
        <dbReference type="PROSITE" id="PS51203"/>
    </source>
</evidence>
<dbReference type="InterPro" id="IPR045250">
    <property type="entry name" value="p23-like"/>
</dbReference>
<proteinExistence type="inferred from homology"/>
<dbReference type="FunFam" id="2.60.40.790:FF:000013">
    <property type="entry name" value="Very-long-chain (3R)-3-hydroxyacyl-CoA dehydratase"/>
    <property type="match status" value="1"/>
</dbReference>
<dbReference type="CDD" id="cd06465">
    <property type="entry name" value="p23_hB-ind1_like"/>
    <property type="match status" value="1"/>
</dbReference>
<feature type="region of interest" description="Disordered" evidence="7">
    <location>
        <begin position="199"/>
        <end position="222"/>
    </location>
</feature>
<dbReference type="GO" id="GO:0006457">
    <property type="term" value="P:protein folding"/>
    <property type="evidence" value="ECO:0007669"/>
    <property type="project" value="TreeGrafter"/>
</dbReference>
<dbReference type="PROSITE" id="PS51203">
    <property type="entry name" value="CS"/>
    <property type="match status" value="1"/>
</dbReference>
<dbReference type="Gene3D" id="2.60.40.790">
    <property type="match status" value="1"/>
</dbReference>
<keyword evidence="6" id="KW-0963">Cytoplasm</keyword>
<evidence type="ECO:0000256" key="1">
    <source>
        <dbReference type="ARBA" id="ARBA00022723"/>
    </source>
</evidence>
<evidence type="ECO:0000313" key="11">
    <source>
        <dbReference type="Proteomes" id="UP001420932"/>
    </source>
</evidence>
<evidence type="ECO:0000256" key="7">
    <source>
        <dbReference type="SAM" id="MobiDB-lite"/>
    </source>
</evidence>
<dbReference type="Gene3D" id="4.10.1000.10">
    <property type="entry name" value="Zinc finger, CCCH-type"/>
    <property type="match status" value="1"/>
</dbReference>
<comment type="subcellular location">
    <subcellularLocation>
        <location evidence="6">Cytoplasm</location>
    </subcellularLocation>
    <subcellularLocation>
        <location evidence="6">Nucleus</location>
    </subcellularLocation>
</comment>
<dbReference type="AlphaFoldDB" id="A0AAP0JHW3"/>
<keyword evidence="3 5" id="KW-0862">Zinc</keyword>
<keyword evidence="11" id="KW-1185">Reference proteome</keyword>
<accession>A0AAP0JHW3</accession>
<dbReference type="GO" id="GO:0008270">
    <property type="term" value="F:zinc ion binding"/>
    <property type="evidence" value="ECO:0007669"/>
    <property type="project" value="UniProtKB-KW"/>
</dbReference>
<reference evidence="10 11" key="1">
    <citation type="submission" date="2024-01" db="EMBL/GenBank/DDBJ databases">
        <title>Genome assemblies of Stephania.</title>
        <authorList>
            <person name="Yang L."/>
        </authorList>
    </citation>
    <scope>NUCLEOTIDE SEQUENCE [LARGE SCALE GENOMIC DNA]</scope>
    <source>
        <strain evidence="10">YNDBR</strain>
        <tissue evidence="10">Leaf</tissue>
    </source>
</reference>